<evidence type="ECO:0008006" key="5">
    <source>
        <dbReference type="Google" id="ProtNLM"/>
    </source>
</evidence>
<reference evidence="3" key="2">
    <citation type="submission" date="2017-10" db="EMBL/GenBank/DDBJ databases">
        <title>Ladona fulva Genome sequencing and assembly.</title>
        <authorList>
            <person name="Murali S."/>
            <person name="Richards S."/>
            <person name="Bandaranaike D."/>
            <person name="Bellair M."/>
            <person name="Blankenburg K."/>
            <person name="Chao H."/>
            <person name="Dinh H."/>
            <person name="Doddapaneni H."/>
            <person name="Dugan-Rocha S."/>
            <person name="Elkadiri S."/>
            <person name="Gnanaolivu R."/>
            <person name="Hernandez B."/>
            <person name="Skinner E."/>
            <person name="Javaid M."/>
            <person name="Lee S."/>
            <person name="Li M."/>
            <person name="Ming W."/>
            <person name="Munidasa M."/>
            <person name="Muniz J."/>
            <person name="Nguyen L."/>
            <person name="Hughes D."/>
            <person name="Osuji N."/>
            <person name="Pu L.-L."/>
            <person name="Puazo M."/>
            <person name="Qu C."/>
            <person name="Quiroz J."/>
            <person name="Raj R."/>
            <person name="Weissenberger G."/>
            <person name="Xin Y."/>
            <person name="Zou X."/>
            <person name="Han Y."/>
            <person name="Worley K."/>
            <person name="Muzny D."/>
            <person name="Gibbs R."/>
        </authorList>
    </citation>
    <scope>NUCLEOTIDE SEQUENCE</scope>
    <source>
        <strain evidence="3">Sampled in the wild</strain>
    </source>
</reference>
<gene>
    <name evidence="3" type="ORF">J437_LFUL017658</name>
</gene>
<dbReference type="Gene3D" id="3.60.10.10">
    <property type="entry name" value="Endonuclease/exonuclease/phosphatase"/>
    <property type="match status" value="1"/>
</dbReference>
<keyword evidence="4" id="KW-1185">Reference proteome</keyword>
<dbReference type="EMBL" id="KZ309212">
    <property type="protein sequence ID" value="KAG8237704.1"/>
    <property type="molecule type" value="Genomic_DNA"/>
</dbReference>
<evidence type="ECO:0000259" key="2">
    <source>
        <dbReference type="Pfam" id="PF14529"/>
    </source>
</evidence>
<comment type="caution">
    <text evidence="3">The sequence shown here is derived from an EMBL/GenBank/DDBJ whole genome shotgun (WGS) entry which is preliminary data.</text>
</comment>
<feature type="domain" description="Reverse transcriptase" evidence="1">
    <location>
        <begin position="301"/>
        <end position="400"/>
    </location>
</feature>
<dbReference type="Proteomes" id="UP000792457">
    <property type="component" value="Unassembled WGS sequence"/>
</dbReference>
<dbReference type="PANTHER" id="PTHR36688">
    <property type="entry name" value="ENDO/EXONUCLEASE/PHOSPHATASE DOMAIN-CONTAINING PROTEIN"/>
    <property type="match status" value="1"/>
</dbReference>
<dbReference type="Pfam" id="PF00078">
    <property type="entry name" value="RVT_1"/>
    <property type="match status" value="1"/>
</dbReference>
<dbReference type="AlphaFoldDB" id="A0A8K0KNT3"/>
<organism evidence="3 4">
    <name type="scientific">Ladona fulva</name>
    <name type="common">Scarce chaser dragonfly</name>
    <name type="synonym">Libellula fulva</name>
    <dbReference type="NCBI Taxonomy" id="123851"/>
    <lineage>
        <taxon>Eukaryota</taxon>
        <taxon>Metazoa</taxon>
        <taxon>Ecdysozoa</taxon>
        <taxon>Arthropoda</taxon>
        <taxon>Hexapoda</taxon>
        <taxon>Insecta</taxon>
        <taxon>Pterygota</taxon>
        <taxon>Palaeoptera</taxon>
        <taxon>Odonata</taxon>
        <taxon>Epiprocta</taxon>
        <taxon>Anisoptera</taxon>
        <taxon>Libelluloidea</taxon>
        <taxon>Libellulidae</taxon>
        <taxon>Ladona</taxon>
    </lineage>
</organism>
<evidence type="ECO:0000259" key="1">
    <source>
        <dbReference type="Pfam" id="PF00078"/>
    </source>
</evidence>
<dbReference type="InterPro" id="IPR005135">
    <property type="entry name" value="Endo/exonuclease/phosphatase"/>
</dbReference>
<dbReference type="InterPro" id="IPR000477">
    <property type="entry name" value="RT_dom"/>
</dbReference>
<feature type="domain" description="Endonuclease/exonuclease/phosphatase" evidence="2">
    <location>
        <begin position="45"/>
        <end position="153"/>
    </location>
</feature>
<proteinExistence type="predicted"/>
<dbReference type="InterPro" id="IPR043502">
    <property type="entry name" value="DNA/RNA_pol_sf"/>
</dbReference>
<reference evidence="3" key="1">
    <citation type="submission" date="2013-04" db="EMBL/GenBank/DDBJ databases">
        <authorList>
            <person name="Qu J."/>
            <person name="Murali S.C."/>
            <person name="Bandaranaike D."/>
            <person name="Bellair M."/>
            <person name="Blankenburg K."/>
            <person name="Chao H."/>
            <person name="Dinh H."/>
            <person name="Doddapaneni H."/>
            <person name="Downs B."/>
            <person name="Dugan-Rocha S."/>
            <person name="Elkadiri S."/>
            <person name="Gnanaolivu R.D."/>
            <person name="Hernandez B."/>
            <person name="Javaid M."/>
            <person name="Jayaseelan J.C."/>
            <person name="Lee S."/>
            <person name="Li M."/>
            <person name="Ming W."/>
            <person name="Munidasa M."/>
            <person name="Muniz J."/>
            <person name="Nguyen L."/>
            <person name="Ongeri F."/>
            <person name="Osuji N."/>
            <person name="Pu L.-L."/>
            <person name="Puazo M."/>
            <person name="Qu C."/>
            <person name="Quiroz J."/>
            <person name="Raj R."/>
            <person name="Weissenberger G."/>
            <person name="Xin Y."/>
            <person name="Zou X."/>
            <person name="Han Y."/>
            <person name="Richards S."/>
            <person name="Worley K."/>
            <person name="Muzny D."/>
            <person name="Gibbs R."/>
        </authorList>
    </citation>
    <scope>NUCLEOTIDE SEQUENCE</scope>
    <source>
        <strain evidence="3">Sampled in the wild</strain>
    </source>
</reference>
<protein>
    <recommendedName>
        <fullName evidence="5">Reverse transcriptase domain-containing protein</fullName>
    </recommendedName>
</protein>
<dbReference type="InterPro" id="IPR052560">
    <property type="entry name" value="RdDP_mobile_element"/>
</dbReference>
<dbReference type="InterPro" id="IPR036691">
    <property type="entry name" value="Endo/exonu/phosph_ase_sf"/>
</dbReference>
<dbReference type="SUPFAM" id="SSF56672">
    <property type="entry name" value="DNA/RNA polymerases"/>
    <property type="match status" value="1"/>
</dbReference>
<accession>A0A8K0KNT3</accession>
<evidence type="ECO:0000313" key="3">
    <source>
        <dbReference type="EMBL" id="KAG8237704.1"/>
    </source>
</evidence>
<dbReference type="OrthoDB" id="416454at2759"/>
<dbReference type="Pfam" id="PF14529">
    <property type="entry name" value="Exo_endo_phos_2"/>
    <property type="match status" value="1"/>
</dbReference>
<dbReference type="PANTHER" id="PTHR36688:SF1">
    <property type="entry name" value="ENDONUCLEASE_EXONUCLEASE_PHOSPHATASE DOMAIN-CONTAINING PROTEIN"/>
    <property type="match status" value="1"/>
</dbReference>
<dbReference type="GO" id="GO:0071897">
    <property type="term" value="P:DNA biosynthetic process"/>
    <property type="evidence" value="ECO:0007669"/>
    <property type="project" value="UniProtKB-ARBA"/>
</dbReference>
<dbReference type="SUPFAM" id="SSF56219">
    <property type="entry name" value="DNase I-like"/>
    <property type="match status" value="1"/>
</dbReference>
<sequence>MTGQSRWRSSHRNSEKYPLSYHHTSHFKSLEIIGISLNINNSSYIVYSTYIPCQSKTALNELRHFILNQSNFLINGDINSKNPYWGSNTTNQNGRRLYRVITQNHLTIHSPFAPTHHNKNNSFDLLDFGLSKNQHNISHPLVLNSLGSDHFPVLFSIYSNISLFRPNPAYHINWNKYSEFLCNKPNLITPTAPNPKDINSQISKLNQLIFEAKTFSHTPLITLRNQKIRAFHSYRNPLDKAEWKRPNKEIHLEIRAYKNQNWLKKINDLEFADNSLWRMAKALKSATINPFPLLSDNLLHFDPNGVPQGAILSPTLFNIYLYDFPKTPSTQTYIYADDVTITAQSRSPNAAMKWNLQINPNKCAHINLNKLPSKQLTLSTKYLNSIIPTVKNHKFLGVHLDIHLNWKNHARLTLQFTLQVREERSTKVKTKLDVRGETKVHIQVCMHQFSDSKEAARRPKISSGFLVERRMQGSQ</sequence>
<dbReference type="GO" id="GO:0003824">
    <property type="term" value="F:catalytic activity"/>
    <property type="evidence" value="ECO:0007669"/>
    <property type="project" value="InterPro"/>
</dbReference>
<name>A0A8K0KNT3_LADFU</name>
<evidence type="ECO:0000313" key="4">
    <source>
        <dbReference type="Proteomes" id="UP000792457"/>
    </source>
</evidence>